<protein>
    <submittedName>
        <fullName evidence="5">AraC-type DNA-binding protein</fullName>
    </submittedName>
</protein>
<evidence type="ECO:0000259" key="4">
    <source>
        <dbReference type="PROSITE" id="PS01124"/>
    </source>
</evidence>
<dbReference type="Pfam" id="PF12833">
    <property type="entry name" value="HTH_18"/>
    <property type="match status" value="1"/>
</dbReference>
<dbReference type="Gene3D" id="1.10.10.60">
    <property type="entry name" value="Homeodomain-like"/>
    <property type="match status" value="2"/>
</dbReference>
<reference evidence="5 6" key="1">
    <citation type="submission" date="2016-10" db="EMBL/GenBank/DDBJ databases">
        <authorList>
            <person name="de Groot N.N."/>
        </authorList>
    </citation>
    <scope>NUCLEOTIDE SEQUENCE [LARGE SCALE GENOMIC DNA]</scope>
    <source>
        <strain evidence="5 6">47C3B</strain>
    </source>
</reference>
<dbReference type="GO" id="GO:0003700">
    <property type="term" value="F:DNA-binding transcription factor activity"/>
    <property type="evidence" value="ECO:0007669"/>
    <property type="project" value="InterPro"/>
</dbReference>
<dbReference type="SUPFAM" id="SSF46689">
    <property type="entry name" value="Homeodomain-like"/>
    <property type="match status" value="2"/>
</dbReference>
<dbReference type="InterPro" id="IPR053142">
    <property type="entry name" value="PchR_regulatory_protein"/>
</dbReference>
<dbReference type="InterPro" id="IPR018062">
    <property type="entry name" value="HTH_AraC-typ_CS"/>
</dbReference>
<dbReference type="EMBL" id="FNAI01000015">
    <property type="protein sequence ID" value="SDF25083.1"/>
    <property type="molecule type" value="Genomic_DNA"/>
</dbReference>
<evidence type="ECO:0000313" key="5">
    <source>
        <dbReference type="EMBL" id="SDF25083.1"/>
    </source>
</evidence>
<evidence type="ECO:0000256" key="2">
    <source>
        <dbReference type="ARBA" id="ARBA00023125"/>
    </source>
</evidence>
<dbReference type="STRING" id="1391627.SAMN05216464_1158"/>
<evidence type="ECO:0000313" key="6">
    <source>
        <dbReference type="Proteomes" id="UP000199072"/>
    </source>
</evidence>
<organism evidence="5 6">
    <name type="scientific">Mucilaginibacter pineti</name>
    <dbReference type="NCBI Taxonomy" id="1391627"/>
    <lineage>
        <taxon>Bacteria</taxon>
        <taxon>Pseudomonadati</taxon>
        <taxon>Bacteroidota</taxon>
        <taxon>Sphingobacteriia</taxon>
        <taxon>Sphingobacteriales</taxon>
        <taxon>Sphingobacteriaceae</taxon>
        <taxon>Mucilaginibacter</taxon>
    </lineage>
</organism>
<dbReference type="InterPro" id="IPR020449">
    <property type="entry name" value="Tscrpt_reg_AraC-type_HTH"/>
</dbReference>
<keyword evidence="3" id="KW-0804">Transcription</keyword>
<sequence>MKLSLTDDGSGIMLKFAQALGATVQGRFVYIPENIGGGYMTGISWGQDLRMMIRNYYLKEDVLIERTNELANFKDDVIFLLSGVFPSPVHPEKQMSMEQPNVQICAHAFSSVMTMPSHTIFGSVTMAVSKQHLRQLFGKIGHPIVQTVLEAKDNFLFETDVSPEIIKTASEMLHQPVPESLESHYFKIKCEELLCYIFALLLQRDAVPASSIHINDIKAIYGIKLFLQSHFDTPLNIATLAKNAHMSEPKLRKIFRQTFGKGVFEYYQSSRMQEAARLLIEKRLTVSDVGYQLGFTNLSHFSRVFEQYFGMKPKKFSVSRML</sequence>
<dbReference type="SMART" id="SM00342">
    <property type="entry name" value="HTH_ARAC"/>
    <property type="match status" value="1"/>
</dbReference>
<name>A0A1G7JJL1_9SPHI</name>
<accession>A0A1G7JJL1</accession>
<dbReference type="OrthoDB" id="1156172at2"/>
<dbReference type="PROSITE" id="PS01124">
    <property type="entry name" value="HTH_ARAC_FAMILY_2"/>
    <property type="match status" value="1"/>
</dbReference>
<dbReference type="PRINTS" id="PR00032">
    <property type="entry name" value="HTHARAC"/>
</dbReference>
<dbReference type="InterPro" id="IPR018060">
    <property type="entry name" value="HTH_AraC"/>
</dbReference>
<dbReference type="Proteomes" id="UP000199072">
    <property type="component" value="Unassembled WGS sequence"/>
</dbReference>
<dbReference type="GO" id="GO:0043565">
    <property type="term" value="F:sequence-specific DNA binding"/>
    <property type="evidence" value="ECO:0007669"/>
    <property type="project" value="InterPro"/>
</dbReference>
<evidence type="ECO:0000256" key="3">
    <source>
        <dbReference type="ARBA" id="ARBA00023163"/>
    </source>
</evidence>
<keyword evidence="1" id="KW-0805">Transcription regulation</keyword>
<dbReference type="PANTHER" id="PTHR47893">
    <property type="entry name" value="REGULATORY PROTEIN PCHR"/>
    <property type="match status" value="1"/>
</dbReference>
<dbReference type="PROSITE" id="PS00041">
    <property type="entry name" value="HTH_ARAC_FAMILY_1"/>
    <property type="match status" value="1"/>
</dbReference>
<proteinExistence type="predicted"/>
<evidence type="ECO:0000256" key="1">
    <source>
        <dbReference type="ARBA" id="ARBA00023015"/>
    </source>
</evidence>
<keyword evidence="6" id="KW-1185">Reference proteome</keyword>
<gene>
    <name evidence="5" type="ORF">SAMN05216464_1158</name>
</gene>
<dbReference type="AlphaFoldDB" id="A0A1G7JJL1"/>
<keyword evidence="2 5" id="KW-0238">DNA-binding</keyword>
<feature type="domain" description="HTH araC/xylS-type" evidence="4">
    <location>
        <begin position="221"/>
        <end position="319"/>
    </location>
</feature>
<dbReference type="PANTHER" id="PTHR47893:SF1">
    <property type="entry name" value="REGULATORY PROTEIN PCHR"/>
    <property type="match status" value="1"/>
</dbReference>
<dbReference type="RefSeq" id="WP_091153946.1">
    <property type="nucleotide sequence ID" value="NZ_FNAI01000015.1"/>
</dbReference>
<dbReference type="InterPro" id="IPR009057">
    <property type="entry name" value="Homeodomain-like_sf"/>
</dbReference>